<dbReference type="AlphaFoldDB" id="A0A161LD74"/>
<gene>
    <name evidence="2" type="ORF">PJIAN_1625</name>
</gene>
<dbReference type="STRING" id="681398.PJIAN_1625"/>
<dbReference type="Proteomes" id="UP000076586">
    <property type="component" value="Unassembled WGS sequence"/>
</dbReference>
<sequence length="159" mass="17716">MQLFSKNKTISMKEADALLEKYYEGFTSAEEERQLHLFLSQPNLPDRYEAARAMMGYFAGEKKEVKPAKKTVIIPMIRWASVAAALVGGVFLVKSLMMEQPQCYAYVDGVKVTDVTAVKAEAMQSISDIASGSDEVEQTTKQFKTEQVIKDQLSVFSGN</sequence>
<dbReference type="RefSeq" id="WP_153802468.1">
    <property type="nucleotide sequence ID" value="NZ_BDCR01000001.1"/>
</dbReference>
<feature type="transmembrane region" description="Helical" evidence="1">
    <location>
        <begin position="72"/>
        <end position="93"/>
    </location>
</feature>
<reference evidence="3" key="1">
    <citation type="submission" date="2016-04" db="EMBL/GenBank/DDBJ databases">
        <title>Draft genome sequence of Paludibacter jiangxiensis strain NM7.</title>
        <authorList>
            <person name="Qiu Y."/>
            <person name="Matsuura N."/>
            <person name="Ohashi A."/>
            <person name="Tourlousse M.D."/>
            <person name="Sekiguchi Y."/>
        </authorList>
    </citation>
    <scope>NUCLEOTIDE SEQUENCE [LARGE SCALE GENOMIC DNA]</scope>
    <source>
        <strain evidence="3">NM7</strain>
    </source>
</reference>
<dbReference type="EMBL" id="BDCR01000001">
    <property type="protein sequence ID" value="GAT62035.1"/>
    <property type="molecule type" value="Genomic_DNA"/>
</dbReference>
<evidence type="ECO:0000256" key="1">
    <source>
        <dbReference type="SAM" id="Phobius"/>
    </source>
</evidence>
<evidence type="ECO:0000313" key="2">
    <source>
        <dbReference type="EMBL" id="GAT62035.1"/>
    </source>
</evidence>
<reference evidence="3" key="2">
    <citation type="journal article" date="2017" name="Genome Announc.">
        <title>Draft genome sequence of Paludibacter jiangxiensis NM7(T), a propionate-producing fermentative bacterium.</title>
        <authorList>
            <person name="Qiu Y.-L."/>
            <person name="Tourlousse D.M."/>
            <person name="Matsuura N."/>
            <person name="Ohashi A."/>
            <person name="Sekiguchi Y."/>
        </authorList>
    </citation>
    <scope>NUCLEOTIDE SEQUENCE [LARGE SCALE GENOMIC DNA]</scope>
    <source>
        <strain evidence="3">NM7</strain>
    </source>
</reference>
<keyword evidence="1" id="KW-0472">Membrane</keyword>
<keyword evidence="3" id="KW-1185">Reference proteome</keyword>
<evidence type="ECO:0000313" key="3">
    <source>
        <dbReference type="Proteomes" id="UP000076586"/>
    </source>
</evidence>
<protein>
    <submittedName>
        <fullName evidence="2">Uncharacterized protein</fullName>
    </submittedName>
</protein>
<comment type="caution">
    <text evidence="2">The sequence shown here is derived from an EMBL/GenBank/DDBJ whole genome shotgun (WGS) entry which is preliminary data.</text>
</comment>
<proteinExistence type="predicted"/>
<keyword evidence="1" id="KW-0812">Transmembrane</keyword>
<name>A0A161LD74_9BACT</name>
<dbReference type="OrthoDB" id="1014141at2"/>
<organism evidence="2 3">
    <name type="scientific">Paludibacter jiangxiensis</name>
    <dbReference type="NCBI Taxonomy" id="681398"/>
    <lineage>
        <taxon>Bacteria</taxon>
        <taxon>Pseudomonadati</taxon>
        <taxon>Bacteroidota</taxon>
        <taxon>Bacteroidia</taxon>
        <taxon>Bacteroidales</taxon>
        <taxon>Paludibacteraceae</taxon>
        <taxon>Paludibacter</taxon>
    </lineage>
</organism>
<accession>A0A161LD74</accession>
<keyword evidence="1" id="KW-1133">Transmembrane helix</keyword>